<dbReference type="EMBL" id="CP021431">
    <property type="protein sequence ID" value="ART99828.1"/>
    <property type="molecule type" value="Genomic_DNA"/>
</dbReference>
<gene>
    <name evidence="2" type="ORF">LOKVESSMR4R_00490</name>
</gene>
<protein>
    <submittedName>
        <fullName evidence="2">CTP synthetase</fullName>
    </submittedName>
</protein>
<evidence type="ECO:0000313" key="3">
    <source>
        <dbReference type="Proteomes" id="UP000195273"/>
    </source>
</evidence>
<dbReference type="STRING" id="1122181.GCA_000382265_02927"/>
<accession>A0A1Y0E8T8</accession>
<keyword evidence="1" id="KW-0472">Membrane</keyword>
<evidence type="ECO:0000256" key="1">
    <source>
        <dbReference type="SAM" id="Phobius"/>
    </source>
</evidence>
<dbReference type="RefSeq" id="WP_087206145.1">
    <property type="nucleotide sequence ID" value="NZ_CP021431.1"/>
</dbReference>
<name>A0A1Y0E8T8_9RHOB</name>
<reference evidence="2 3" key="1">
    <citation type="submission" date="2017-05" db="EMBL/GenBank/DDBJ databases">
        <title>Genome Sequence of Loktanella vestfoldensis Strain SMR4r Isolated from a Culture of the Diatom Skeletonema marinoi.</title>
        <authorList>
            <person name="Topel M."/>
            <person name="Pinder M.I.M."/>
            <person name="Johansson O.N."/>
            <person name="Kourtchenko O."/>
            <person name="Godhe A."/>
            <person name="Clarke A.K."/>
        </authorList>
    </citation>
    <scope>NUCLEOTIDE SEQUENCE [LARGE SCALE GENOMIC DNA]</scope>
    <source>
        <strain evidence="2 3">SMR4r</strain>
    </source>
</reference>
<dbReference type="KEGG" id="lvs:LOKVESSMR4R_00490"/>
<keyword evidence="1" id="KW-1133">Transmembrane helix</keyword>
<dbReference type="AlphaFoldDB" id="A0A1Y0E8T8"/>
<keyword evidence="1" id="KW-0812">Transmembrane</keyword>
<proteinExistence type="predicted"/>
<evidence type="ECO:0000313" key="2">
    <source>
        <dbReference type="EMBL" id="ART99828.1"/>
    </source>
</evidence>
<feature type="transmembrane region" description="Helical" evidence="1">
    <location>
        <begin position="7"/>
        <end position="26"/>
    </location>
</feature>
<dbReference type="OrthoDB" id="7510999at2"/>
<feature type="transmembrane region" description="Helical" evidence="1">
    <location>
        <begin position="32"/>
        <end position="54"/>
    </location>
</feature>
<keyword evidence="3" id="KW-1185">Reference proteome</keyword>
<dbReference type="Proteomes" id="UP000195273">
    <property type="component" value="Chromosome"/>
</dbReference>
<sequence>MFRLASMLYSIIGSSLAGSFVIAALATGHDTLVPILIAAAVGAVLGIPASWVVARAITQNIR</sequence>
<organism evidence="2 3">
    <name type="scientific">Yoonia vestfoldensis</name>
    <dbReference type="NCBI Taxonomy" id="245188"/>
    <lineage>
        <taxon>Bacteria</taxon>
        <taxon>Pseudomonadati</taxon>
        <taxon>Pseudomonadota</taxon>
        <taxon>Alphaproteobacteria</taxon>
        <taxon>Rhodobacterales</taxon>
        <taxon>Paracoccaceae</taxon>
        <taxon>Yoonia</taxon>
    </lineage>
</organism>